<proteinExistence type="inferred from homology"/>
<evidence type="ECO:0000256" key="11">
    <source>
        <dbReference type="ARBA" id="ARBA00022759"/>
    </source>
</evidence>
<dbReference type="SUPFAM" id="SSF53098">
    <property type="entry name" value="Ribonuclease H-like"/>
    <property type="match status" value="1"/>
</dbReference>
<dbReference type="InterPro" id="IPR022898">
    <property type="entry name" value="RNase_HII"/>
</dbReference>
<dbReference type="Proteomes" id="UP000316688">
    <property type="component" value="Unassembled WGS sequence"/>
</dbReference>
<dbReference type="GO" id="GO:0006298">
    <property type="term" value="P:mismatch repair"/>
    <property type="evidence" value="ECO:0007669"/>
    <property type="project" value="TreeGrafter"/>
</dbReference>
<evidence type="ECO:0000256" key="12">
    <source>
        <dbReference type="ARBA" id="ARBA00022801"/>
    </source>
</evidence>
<feature type="binding site" evidence="14 15">
    <location>
        <position position="13"/>
    </location>
    <ligand>
        <name>a divalent metal cation</name>
        <dbReference type="ChEBI" id="CHEBI:60240"/>
    </ligand>
</feature>
<comment type="catalytic activity">
    <reaction evidence="1 14 15 16">
        <text>Endonucleolytic cleavage to 5'-phosphomonoester.</text>
        <dbReference type="EC" id="3.1.26.4"/>
    </reaction>
</comment>
<dbReference type="CDD" id="cd07182">
    <property type="entry name" value="RNase_HII_bacteria_HII_like"/>
    <property type="match status" value="1"/>
</dbReference>
<evidence type="ECO:0000256" key="1">
    <source>
        <dbReference type="ARBA" id="ARBA00000077"/>
    </source>
</evidence>
<evidence type="ECO:0000256" key="7">
    <source>
        <dbReference type="ARBA" id="ARBA00019179"/>
    </source>
</evidence>
<dbReference type="GO" id="GO:0032299">
    <property type="term" value="C:ribonuclease H2 complex"/>
    <property type="evidence" value="ECO:0007669"/>
    <property type="project" value="TreeGrafter"/>
</dbReference>
<dbReference type="InterPro" id="IPR024567">
    <property type="entry name" value="RNase_HII/HIII_dom"/>
</dbReference>
<evidence type="ECO:0000256" key="16">
    <source>
        <dbReference type="RuleBase" id="RU003515"/>
    </source>
</evidence>
<comment type="function">
    <text evidence="3 14 16">Endonuclease that specifically degrades the RNA of RNA-DNA hybrids.</text>
</comment>
<dbReference type="NCBIfam" id="NF000595">
    <property type="entry name" value="PRK00015.1-3"/>
    <property type="match status" value="1"/>
</dbReference>
<evidence type="ECO:0000256" key="3">
    <source>
        <dbReference type="ARBA" id="ARBA00004065"/>
    </source>
</evidence>
<dbReference type="GO" id="GO:0030145">
    <property type="term" value="F:manganese ion binding"/>
    <property type="evidence" value="ECO:0007669"/>
    <property type="project" value="UniProtKB-UniRule"/>
</dbReference>
<evidence type="ECO:0000256" key="9">
    <source>
        <dbReference type="ARBA" id="ARBA00022722"/>
    </source>
</evidence>
<evidence type="ECO:0000313" key="19">
    <source>
        <dbReference type="Proteomes" id="UP000316688"/>
    </source>
</evidence>
<keyword evidence="13 14" id="KW-0464">Manganese</keyword>
<dbReference type="InterPro" id="IPR012337">
    <property type="entry name" value="RNaseH-like_sf"/>
</dbReference>
<dbReference type="EMBL" id="VMKP01000004">
    <property type="protein sequence ID" value="TVO63778.1"/>
    <property type="molecule type" value="Genomic_DNA"/>
</dbReference>
<dbReference type="PROSITE" id="PS51975">
    <property type="entry name" value="RNASE_H_2"/>
    <property type="match status" value="1"/>
</dbReference>
<evidence type="ECO:0000313" key="18">
    <source>
        <dbReference type="EMBL" id="TVO63778.1"/>
    </source>
</evidence>
<protein>
    <recommendedName>
        <fullName evidence="7 14">Ribonuclease HII</fullName>
        <shortName evidence="14">RNase HII</shortName>
        <ecNumber evidence="6 14">3.1.26.4</ecNumber>
    </recommendedName>
</protein>
<keyword evidence="9 14" id="KW-0540">Nuclease</keyword>
<dbReference type="GO" id="GO:0005737">
    <property type="term" value="C:cytoplasm"/>
    <property type="evidence" value="ECO:0007669"/>
    <property type="project" value="UniProtKB-SubCell"/>
</dbReference>
<keyword evidence="12 14" id="KW-0378">Hydrolase</keyword>
<dbReference type="InterPro" id="IPR001352">
    <property type="entry name" value="RNase_HII/HIII"/>
</dbReference>
<dbReference type="GO" id="GO:0004523">
    <property type="term" value="F:RNA-DNA hybrid ribonuclease activity"/>
    <property type="evidence" value="ECO:0007669"/>
    <property type="project" value="UniProtKB-UniRule"/>
</dbReference>
<keyword evidence="11 14" id="KW-0255">Endonuclease</keyword>
<evidence type="ECO:0000256" key="10">
    <source>
        <dbReference type="ARBA" id="ARBA00022723"/>
    </source>
</evidence>
<evidence type="ECO:0000256" key="4">
    <source>
        <dbReference type="ARBA" id="ARBA00004496"/>
    </source>
</evidence>
<comment type="similarity">
    <text evidence="5 14 16">Belongs to the RNase HII family.</text>
</comment>
<dbReference type="InterPro" id="IPR036397">
    <property type="entry name" value="RNaseH_sf"/>
</dbReference>
<evidence type="ECO:0000256" key="14">
    <source>
        <dbReference type="HAMAP-Rule" id="MF_00052"/>
    </source>
</evidence>
<feature type="domain" description="RNase H type-2" evidence="17">
    <location>
        <begin position="6"/>
        <end position="195"/>
    </location>
</feature>
<name>A0A557RF43_9GAMM</name>
<dbReference type="GO" id="GO:0003723">
    <property type="term" value="F:RNA binding"/>
    <property type="evidence" value="ECO:0007669"/>
    <property type="project" value="UniProtKB-UniRule"/>
</dbReference>
<reference evidence="18 19" key="1">
    <citation type="submission" date="2019-07" db="EMBL/GenBank/DDBJ databases">
        <title>Reclasification of Spiribacter aquaticus.</title>
        <authorList>
            <person name="Leon M.J."/>
            <person name="Sanchez-Porro C."/>
            <person name="Ventosa A."/>
        </authorList>
    </citation>
    <scope>NUCLEOTIDE SEQUENCE [LARGE SCALE GENOMIC DNA]</scope>
    <source>
        <strain evidence="18 19">SP30</strain>
    </source>
</reference>
<evidence type="ECO:0000256" key="8">
    <source>
        <dbReference type="ARBA" id="ARBA00022490"/>
    </source>
</evidence>
<dbReference type="PANTHER" id="PTHR10954:SF18">
    <property type="entry name" value="RIBONUCLEASE HII"/>
    <property type="match status" value="1"/>
</dbReference>
<evidence type="ECO:0000256" key="2">
    <source>
        <dbReference type="ARBA" id="ARBA00001946"/>
    </source>
</evidence>
<evidence type="ECO:0000256" key="6">
    <source>
        <dbReference type="ARBA" id="ARBA00012180"/>
    </source>
</evidence>
<comment type="cofactor">
    <cofactor evidence="14 15">
        <name>Mn(2+)</name>
        <dbReference type="ChEBI" id="CHEBI:29035"/>
    </cofactor>
    <cofactor evidence="14 15">
        <name>Mg(2+)</name>
        <dbReference type="ChEBI" id="CHEBI:18420"/>
    </cofactor>
    <text evidence="14 15">Manganese or magnesium. Binds 1 divalent metal ion per monomer in the absence of substrate. May bind a second metal ion after substrate binding.</text>
</comment>
<dbReference type="Gene3D" id="3.30.420.10">
    <property type="entry name" value="Ribonuclease H-like superfamily/Ribonuclease H"/>
    <property type="match status" value="1"/>
</dbReference>
<feature type="binding site" evidence="14 15">
    <location>
        <position position="104"/>
    </location>
    <ligand>
        <name>a divalent metal cation</name>
        <dbReference type="ChEBI" id="CHEBI:60240"/>
    </ligand>
</feature>
<dbReference type="EC" id="3.1.26.4" evidence="6 14"/>
<comment type="cofactor">
    <cofactor evidence="2">
        <name>Mg(2+)</name>
        <dbReference type="ChEBI" id="CHEBI:18420"/>
    </cofactor>
</comment>
<dbReference type="RefSeq" id="WP_144348309.1">
    <property type="nucleotide sequence ID" value="NZ_VMKP01000004.1"/>
</dbReference>
<accession>A0A557RF43</accession>
<keyword evidence="19" id="KW-1185">Reference proteome</keyword>
<organism evidence="18 19">
    <name type="scientific">Spiribacter aquaticus</name>
    <dbReference type="NCBI Taxonomy" id="1935996"/>
    <lineage>
        <taxon>Bacteria</taxon>
        <taxon>Pseudomonadati</taxon>
        <taxon>Pseudomonadota</taxon>
        <taxon>Gammaproteobacteria</taxon>
        <taxon>Chromatiales</taxon>
        <taxon>Ectothiorhodospiraceae</taxon>
        <taxon>Spiribacter</taxon>
    </lineage>
</organism>
<gene>
    <name evidence="14" type="primary">rnhB</name>
    <name evidence="18" type="ORF">FPL11_08945</name>
</gene>
<feature type="binding site" evidence="14 15">
    <location>
        <position position="12"/>
    </location>
    <ligand>
        <name>a divalent metal cation</name>
        <dbReference type="ChEBI" id="CHEBI:60240"/>
    </ligand>
</feature>
<sequence>MESVEAGIAGVDEVGRGPLAGPVVAAAVILDPADDWTDLRDSKRLSARRREGLDARIRASAVAWEIAVASAGEIDALNIRGASLLAMQRAVEALTPTPVAVRVDGRDCPSVAPPVTALVGGDDRVPAIAAASIIAKVHRDRLALDLHARYPDYGFDRHRGYPTALHRERLARHGPCAEHRRSFRPVRAALARYLPPASGR</sequence>
<evidence type="ECO:0000256" key="15">
    <source>
        <dbReference type="PROSITE-ProRule" id="PRU01319"/>
    </source>
</evidence>
<dbReference type="GO" id="GO:0043137">
    <property type="term" value="P:DNA replication, removal of RNA primer"/>
    <property type="evidence" value="ECO:0007669"/>
    <property type="project" value="TreeGrafter"/>
</dbReference>
<dbReference type="PANTHER" id="PTHR10954">
    <property type="entry name" value="RIBONUCLEASE H2 SUBUNIT A"/>
    <property type="match status" value="1"/>
</dbReference>
<evidence type="ECO:0000256" key="13">
    <source>
        <dbReference type="ARBA" id="ARBA00023211"/>
    </source>
</evidence>
<dbReference type="AlphaFoldDB" id="A0A557RF43"/>
<keyword evidence="8 14" id="KW-0963">Cytoplasm</keyword>
<dbReference type="Pfam" id="PF01351">
    <property type="entry name" value="RNase_HII"/>
    <property type="match status" value="1"/>
</dbReference>
<comment type="caution">
    <text evidence="18">The sequence shown here is derived from an EMBL/GenBank/DDBJ whole genome shotgun (WGS) entry which is preliminary data.</text>
</comment>
<evidence type="ECO:0000259" key="17">
    <source>
        <dbReference type="PROSITE" id="PS51975"/>
    </source>
</evidence>
<evidence type="ECO:0000256" key="5">
    <source>
        <dbReference type="ARBA" id="ARBA00007383"/>
    </source>
</evidence>
<comment type="subcellular location">
    <subcellularLocation>
        <location evidence="4 14">Cytoplasm</location>
    </subcellularLocation>
</comment>
<keyword evidence="10 14" id="KW-0479">Metal-binding</keyword>
<dbReference type="HAMAP" id="MF_00052_B">
    <property type="entry name" value="RNase_HII_B"/>
    <property type="match status" value="1"/>
</dbReference>